<dbReference type="GO" id="GO:0030183">
    <property type="term" value="P:B cell differentiation"/>
    <property type="evidence" value="ECO:0000318"/>
    <property type="project" value="GO_Central"/>
</dbReference>
<evidence type="ECO:0000313" key="5">
    <source>
        <dbReference type="RefSeq" id="XP_018093329.2"/>
    </source>
</evidence>
<name>A0A8J0TYF9_XENLA</name>
<feature type="domain" description="Ig-like" evidence="3">
    <location>
        <begin position="62"/>
        <end position="161"/>
    </location>
</feature>
<protein>
    <submittedName>
        <fullName evidence="5">B-cell antigen receptor complex-associated protein beta chain</fullName>
    </submittedName>
</protein>
<evidence type="ECO:0000256" key="1">
    <source>
        <dbReference type="ARBA" id="ARBA00023319"/>
    </source>
</evidence>
<dbReference type="SUPFAM" id="SSF48726">
    <property type="entry name" value="Immunoglobulin"/>
    <property type="match status" value="1"/>
</dbReference>
<evidence type="ECO:0000259" key="3">
    <source>
        <dbReference type="PROSITE" id="PS50835"/>
    </source>
</evidence>
<dbReference type="InterPro" id="IPR003599">
    <property type="entry name" value="Ig_sub"/>
</dbReference>
<keyword evidence="2" id="KW-0472">Membrane</keyword>
<organism evidence="4 5">
    <name type="scientific">Xenopus laevis</name>
    <name type="common">African clawed frog</name>
    <dbReference type="NCBI Taxonomy" id="8355"/>
    <lineage>
        <taxon>Eukaryota</taxon>
        <taxon>Metazoa</taxon>
        <taxon>Chordata</taxon>
        <taxon>Craniata</taxon>
        <taxon>Vertebrata</taxon>
        <taxon>Euteleostomi</taxon>
        <taxon>Amphibia</taxon>
        <taxon>Batrachia</taxon>
        <taxon>Anura</taxon>
        <taxon>Pipoidea</taxon>
        <taxon>Pipidae</taxon>
        <taxon>Xenopodinae</taxon>
        <taxon>Xenopus</taxon>
        <taxon>Xenopus</taxon>
    </lineage>
</organism>
<dbReference type="KEGG" id="xla:108702369"/>
<keyword evidence="1" id="KW-0393">Immunoglobulin domain</keyword>
<keyword evidence="2" id="KW-1133">Transmembrane helix</keyword>
<keyword evidence="2" id="KW-0812">Transmembrane</keyword>
<dbReference type="InterPro" id="IPR036179">
    <property type="entry name" value="Ig-like_dom_sf"/>
</dbReference>
<keyword evidence="5" id="KW-0675">Receptor</keyword>
<reference evidence="5" key="1">
    <citation type="submission" date="2025-08" db="UniProtKB">
        <authorList>
            <consortium name="RefSeq"/>
        </authorList>
    </citation>
    <scope>IDENTIFICATION</scope>
    <source>
        <strain evidence="5">J_2021</strain>
        <tissue evidence="5">Erythrocytes</tissue>
    </source>
</reference>
<dbReference type="SMART" id="SM00409">
    <property type="entry name" value="IG"/>
    <property type="match status" value="1"/>
</dbReference>
<proteinExistence type="predicted"/>
<dbReference type="PANTHER" id="PTHR14334">
    <property type="entry name" value="B-CELL ANTIGEN RECEPTOR COMPLEX-ASSOCIATED PROTEIN"/>
    <property type="match status" value="1"/>
</dbReference>
<dbReference type="RefSeq" id="XP_018093329.2">
    <property type="nucleotide sequence ID" value="XM_018237840.2"/>
</dbReference>
<dbReference type="GO" id="GO:0009897">
    <property type="term" value="C:external side of plasma membrane"/>
    <property type="evidence" value="ECO:0000318"/>
    <property type="project" value="GO_Central"/>
</dbReference>
<dbReference type="InterPro" id="IPR007110">
    <property type="entry name" value="Ig-like_dom"/>
</dbReference>
<gene>
    <name evidence="5" type="primary">LOC108702369</name>
</gene>
<evidence type="ECO:0000313" key="4">
    <source>
        <dbReference type="Proteomes" id="UP000186698"/>
    </source>
</evidence>
<dbReference type="GO" id="GO:0019815">
    <property type="term" value="C:B cell receptor complex"/>
    <property type="evidence" value="ECO:0000318"/>
    <property type="project" value="GO_Central"/>
</dbReference>
<dbReference type="Proteomes" id="UP000186698">
    <property type="component" value="Chromosome 9_10S"/>
</dbReference>
<dbReference type="PROSITE" id="PS50835">
    <property type="entry name" value="IG_LIKE"/>
    <property type="match status" value="1"/>
</dbReference>
<dbReference type="GO" id="GO:0050853">
    <property type="term" value="P:B cell receptor signaling pathway"/>
    <property type="evidence" value="ECO:0000318"/>
    <property type="project" value="GO_Central"/>
</dbReference>
<dbReference type="AlphaFoldDB" id="A0A8J0TYF9"/>
<evidence type="ECO:0000256" key="2">
    <source>
        <dbReference type="SAM" id="Phobius"/>
    </source>
</evidence>
<dbReference type="PANTHER" id="PTHR14334:SF2">
    <property type="entry name" value="B-CELL ANTIGEN RECEPTOR COMPLEX-ASSOCIATED PROTEIN BETA CHAIN"/>
    <property type="match status" value="1"/>
</dbReference>
<dbReference type="GeneID" id="108702369"/>
<keyword evidence="4" id="KW-1185">Reference proteome</keyword>
<sequence length="248" mass="28229">MRPCTIAPHMISSRRRHKYTSCARMKTSPILIYLLFGICALVIDLGSIVEGCEVHKTGDAFPCQNLRFMAIRKGWTANIYCNGVRENCSSTENCTFSWYIVNTNGSRISYIRPETDPHVQIRNSYCMSILTLNKVQKKHSGIYFCESNKRQAQCGTEIMVVGCTGKPGSAFSRNIMKDALILVETILILLFTILPAMLLMEMNKKRNVKLEEHIYEGLDAYQTDTYEDIHAVRNLSTKRMIAEHPCVE</sequence>
<feature type="transmembrane region" description="Helical" evidence="2">
    <location>
        <begin position="179"/>
        <end position="200"/>
    </location>
</feature>
<dbReference type="Gene3D" id="2.60.40.10">
    <property type="entry name" value="Immunoglobulins"/>
    <property type="match status" value="1"/>
</dbReference>
<dbReference type="OrthoDB" id="9894386at2759"/>
<accession>A0A8J0TYF9</accession>
<dbReference type="InterPro" id="IPR013783">
    <property type="entry name" value="Ig-like_fold"/>
</dbReference>